<dbReference type="EMBL" id="VZZK01000023">
    <property type="protein sequence ID" value="KAB1077146.1"/>
    <property type="molecule type" value="Genomic_DNA"/>
</dbReference>
<evidence type="ECO:0000313" key="2">
    <source>
        <dbReference type="Proteomes" id="UP000474159"/>
    </source>
</evidence>
<dbReference type="Proteomes" id="UP000474159">
    <property type="component" value="Unassembled WGS sequence"/>
</dbReference>
<keyword evidence="2" id="KW-1185">Reference proteome</keyword>
<proteinExistence type="predicted"/>
<dbReference type="OrthoDB" id="8005800at2"/>
<protein>
    <submittedName>
        <fullName evidence="1">Uncharacterized protein</fullName>
    </submittedName>
</protein>
<comment type="caution">
    <text evidence="1">The sequence shown here is derived from an EMBL/GenBank/DDBJ whole genome shotgun (WGS) entry which is preliminary data.</text>
</comment>
<accession>A0A6L3SY56</accession>
<dbReference type="RefSeq" id="WP_151001933.1">
    <property type="nucleotide sequence ID" value="NZ_BPQY01000277.1"/>
</dbReference>
<reference evidence="1 2" key="1">
    <citation type="submission" date="2019-09" db="EMBL/GenBank/DDBJ databases">
        <title>YIM 48816 draft genome.</title>
        <authorList>
            <person name="Jiang L."/>
        </authorList>
    </citation>
    <scope>NUCLEOTIDE SEQUENCE [LARGE SCALE GENOMIC DNA]</scope>
    <source>
        <strain evidence="1 2">YIM 48816</strain>
    </source>
</reference>
<name>A0A6L3SY56_9HYPH</name>
<organism evidence="1 2">
    <name type="scientific">Methylobacterium soli</name>
    <dbReference type="NCBI Taxonomy" id="553447"/>
    <lineage>
        <taxon>Bacteria</taxon>
        <taxon>Pseudomonadati</taxon>
        <taxon>Pseudomonadota</taxon>
        <taxon>Alphaproteobacteria</taxon>
        <taxon>Hyphomicrobiales</taxon>
        <taxon>Methylobacteriaceae</taxon>
        <taxon>Methylobacterium</taxon>
    </lineage>
</organism>
<evidence type="ECO:0000313" key="1">
    <source>
        <dbReference type="EMBL" id="KAB1077146.1"/>
    </source>
</evidence>
<dbReference type="AlphaFoldDB" id="A0A6L3SY56"/>
<gene>
    <name evidence="1" type="ORF">F6X53_19870</name>
</gene>
<sequence>MLDLMFVTVRDIAVHEAFADELMRIAGVLEESDRPNDAANVRGSARHHRVKALGLRGQLAALSDRYDKLFDGEPETNS</sequence>